<feature type="compositionally biased region" description="Low complexity" evidence="1">
    <location>
        <begin position="59"/>
        <end position="104"/>
    </location>
</feature>
<gene>
    <name evidence="2" type="ORF">PGLA2088_LOCUS13677</name>
</gene>
<feature type="non-terminal residue" evidence="2">
    <location>
        <position position="1"/>
    </location>
</feature>
<organism evidence="2 3">
    <name type="scientific">Polarella glacialis</name>
    <name type="common">Dinoflagellate</name>
    <dbReference type="NCBI Taxonomy" id="89957"/>
    <lineage>
        <taxon>Eukaryota</taxon>
        <taxon>Sar</taxon>
        <taxon>Alveolata</taxon>
        <taxon>Dinophyceae</taxon>
        <taxon>Suessiales</taxon>
        <taxon>Suessiaceae</taxon>
        <taxon>Polarella</taxon>
    </lineage>
</organism>
<evidence type="ECO:0000313" key="2">
    <source>
        <dbReference type="EMBL" id="CAE8659170.1"/>
    </source>
</evidence>
<feature type="compositionally biased region" description="Basic and acidic residues" evidence="1">
    <location>
        <begin position="32"/>
        <end position="57"/>
    </location>
</feature>
<feature type="non-terminal residue" evidence="2">
    <location>
        <position position="242"/>
    </location>
</feature>
<protein>
    <submittedName>
        <fullName evidence="2">Uncharacterized protein</fullName>
    </submittedName>
</protein>
<comment type="caution">
    <text evidence="2">The sequence shown here is derived from an EMBL/GenBank/DDBJ whole genome shotgun (WGS) entry which is preliminary data.</text>
</comment>
<dbReference type="AlphaFoldDB" id="A0A813J0U5"/>
<dbReference type="Proteomes" id="UP000626109">
    <property type="component" value="Unassembled WGS sequence"/>
</dbReference>
<name>A0A813J0U5_POLGL</name>
<evidence type="ECO:0000256" key="1">
    <source>
        <dbReference type="SAM" id="MobiDB-lite"/>
    </source>
</evidence>
<proteinExistence type="predicted"/>
<evidence type="ECO:0000313" key="3">
    <source>
        <dbReference type="Proteomes" id="UP000626109"/>
    </source>
</evidence>
<dbReference type="EMBL" id="CAJNNW010016439">
    <property type="protein sequence ID" value="CAE8659170.1"/>
    <property type="molecule type" value="Genomic_DNA"/>
</dbReference>
<sequence length="242" mass="25326">IREKCAALLEAVGEVPRQAEALIQRVENGLADQKDRDRQRKEQQAADQRQREARGDFGGEASSSSSSSAPGKGSGKASAAASSGGYPSASAGPAKAASAPKTAETAQGAGAAGAFSKQVAAGAAKALKQDDPFGDFDFGEADRKSAEAARAKSLSAKPSEALATTRGEDDRSAVAAALKQQKRTCWDPNFDHPYAGALKSNGTGIYCRPCQRWIVTYEYSTEVFLTHVERVHPKPPPGWAAC</sequence>
<feature type="region of interest" description="Disordered" evidence="1">
    <location>
        <begin position="148"/>
        <end position="170"/>
    </location>
</feature>
<feature type="region of interest" description="Disordered" evidence="1">
    <location>
        <begin position="26"/>
        <end position="104"/>
    </location>
</feature>
<accession>A0A813J0U5</accession>
<reference evidence="2" key="1">
    <citation type="submission" date="2021-02" db="EMBL/GenBank/DDBJ databases">
        <authorList>
            <person name="Dougan E. K."/>
            <person name="Rhodes N."/>
            <person name="Thang M."/>
            <person name="Chan C."/>
        </authorList>
    </citation>
    <scope>NUCLEOTIDE SEQUENCE</scope>
</reference>